<proteinExistence type="inferred from homology"/>
<keyword evidence="3" id="KW-0731">Sigma factor</keyword>
<reference evidence="7" key="2">
    <citation type="journal article" date="2024" name="Antonie Van Leeuwenhoek">
        <title>Roseihalotalea indica gen. nov., sp. nov., a halophilic Bacteroidetes from mesopelagic Southwest Indian Ocean with higher carbohydrate metabolic potential.</title>
        <authorList>
            <person name="Chen B."/>
            <person name="Zhang M."/>
            <person name="Lin D."/>
            <person name="Ye J."/>
            <person name="Tang K."/>
        </authorList>
    </citation>
    <scope>NUCLEOTIDE SEQUENCE</scope>
    <source>
        <strain evidence="7">TK19036</strain>
    </source>
</reference>
<dbReference type="Gene3D" id="1.10.10.10">
    <property type="entry name" value="Winged helix-like DNA-binding domain superfamily/Winged helix DNA-binding domain"/>
    <property type="match status" value="1"/>
</dbReference>
<dbReference type="EMBL" id="CP120682">
    <property type="protein sequence ID" value="WKN35781.1"/>
    <property type="molecule type" value="Genomic_DNA"/>
</dbReference>
<dbReference type="PANTHER" id="PTHR43133:SF46">
    <property type="entry name" value="RNA POLYMERASE SIGMA-70 FACTOR ECF SUBFAMILY"/>
    <property type="match status" value="1"/>
</dbReference>
<sequence length="230" mass="26915">MTKGPVHFQAYSSEKEGGDIKKASDAEPTKAASDAEVWNAFRQGDEDALVLIYKKYTHKMYNYGCQFTLNHELVSDAIQELFTEMISKRHRLGDTSSIKFYLFKALRRKLLRRLKKEQKHVSHQELTTQEGFNISGSSEMRFIHQEFSDQQKQIIAQECNQLPIRQKEALMLYFYESMSYREVAKTLGMSRTKSARALIYRAIDSLSVRLQRYKNLLYPLWPLLLSTTFF</sequence>
<name>A0AA49GL70_9BACT</name>
<dbReference type="InterPro" id="IPR007627">
    <property type="entry name" value="RNA_pol_sigma70_r2"/>
</dbReference>
<evidence type="ECO:0000313" key="7">
    <source>
        <dbReference type="EMBL" id="WKN35781.1"/>
    </source>
</evidence>
<dbReference type="Pfam" id="PF04542">
    <property type="entry name" value="Sigma70_r2"/>
    <property type="match status" value="1"/>
</dbReference>
<gene>
    <name evidence="7" type="ORF">K4G66_25775</name>
</gene>
<keyword evidence="4" id="KW-0804">Transcription</keyword>
<dbReference type="PANTHER" id="PTHR43133">
    <property type="entry name" value="RNA POLYMERASE ECF-TYPE SIGMA FACTO"/>
    <property type="match status" value="1"/>
</dbReference>
<dbReference type="SUPFAM" id="SSF88659">
    <property type="entry name" value="Sigma3 and sigma4 domains of RNA polymerase sigma factors"/>
    <property type="match status" value="1"/>
</dbReference>
<evidence type="ECO:0000256" key="2">
    <source>
        <dbReference type="ARBA" id="ARBA00023015"/>
    </source>
</evidence>
<dbReference type="AlphaFoldDB" id="A0AA49GL70"/>
<dbReference type="InterPro" id="IPR013325">
    <property type="entry name" value="RNA_pol_sigma_r2"/>
</dbReference>
<evidence type="ECO:0000256" key="4">
    <source>
        <dbReference type="ARBA" id="ARBA00023163"/>
    </source>
</evidence>
<dbReference type="CDD" id="cd06171">
    <property type="entry name" value="Sigma70_r4"/>
    <property type="match status" value="1"/>
</dbReference>
<organism evidence="7">
    <name type="scientific">Roseihalotalea indica</name>
    <dbReference type="NCBI Taxonomy" id="2867963"/>
    <lineage>
        <taxon>Bacteria</taxon>
        <taxon>Pseudomonadati</taxon>
        <taxon>Bacteroidota</taxon>
        <taxon>Cytophagia</taxon>
        <taxon>Cytophagales</taxon>
        <taxon>Catalimonadaceae</taxon>
        <taxon>Roseihalotalea</taxon>
    </lineage>
</organism>
<dbReference type="GO" id="GO:0006352">
    <property type="term" value="P:DNA-templated transcription initiation"/>
    <property type="evidence" value="ECO:0007669"/>
    <property type="project" value="InterPro"/>
</dbReference>
<evidence type="ECO:0000259" key="6">
    <source>
        <dbReference type="Pfam" id="PF08281"/>
    </source>
</evidence>
<evidence type="ECO:0000256" key="1">
    <source>
        <dbReference type="ARBA" id="ARBA00010641"/>
    </source>
</evidence>
<accession>A0AA49GL70</accession>
<dbReference type="Pfam" id="PF08281">
    <property type="entry name" value="Sigma70_r4_2"/>
    <property type="match status" value="1"/>
</dbReference>
<feature type="domain" description="RNA polymerase sigma-70 region 2" evidence="5">
    <location>
        <begin position="53"/>
        <end position="119"/>
    </location>
</feature>
<dbReference type="InterPro" id="IPR036388">
    <property type="entry name" value="WH-like_DNA-bd_sf"/>
</dbReference>
<dbReference type="InterPro" id="IPR013249">
    <property type="entry name" value="RNA_pol_sigma70_r4_t2"/>
</dbReference>
<dbReference type="GO" id="GO:0016987">
    <property type="term" value="F:sigma factor activity"/>
    <property type="evidence" value="ECO:0007669"/>
    <property type="project" value="UniProtKB-KW"/>
</dbReference>
<keyword evidence="2" id="KW-0805">Transcription regulation</keyword>
<dbReference type="GO" id="GO:0003677">
    <property type="term" value="F:DNA binding"/>
    <property type="evidence" value="ECO:0007669"/>
    <property type="project" value="InterPro"/>
</dbReference>
<comment type="similarity">
    <text evidence="1">Belongs to the sigma-70 factor family. ECF subfamily.</text>
</comment>
<dbReference type="InterPro" id="IPR014284">
    <property type="entry name" value="RNA_pol_sigma-70_dom"/>
</dbReference>
<dbReference type="SUPFAM" id="SSF88946">
    <property type="entry name" value="Sigma2 domain of RNA polymerase sigma factors"/>
    <property type="match status" value="1"/>
</dbReference>
<protein>
    <submittedName>
        <fullName evidence="7">Sigma-70 family RNA polymerase sigma factor</fullName>
    </submittedName>
</protein>
<dbReference type="InterPro" id="IPR039425">
    <property type="entry name" value="RNA_pol_sigma-70-like"/>
</dbReference>
<dbReference type="Gene3D" id="1.10.1740.10">
    <property type="match status" value="1"/>
</dbReference>
<dbReference type="InterPro" id="IPR013324">
    <property type="entry name" value="RNA_pol_sigma_r3/r4-like"/>
</dbReference>
<evidence type="ECO:0000259" key="5">
    <source>
        <dbReference type="Pfam" id="PF04542"/>
    </source>
</evidence>
<evidence type="ECO:0000256" key="3">
    <source>
        <dbReference type="ARBA" id="ARBA00023082"/>
    </source>
</evidence>
<dbReference type="NCBIfam" id="TIGR02937">
    <property type="entry name" value="sigma70-ECF"/>
    <property type="match status" value="1"/>
</dbReference>
<feature type="domain" description="RNA polymerase sigma factor 70 region 4 type 2" evidence="6">
    <location>
        <begin position="155"/>
        <end position="202"/>
    </location>
</feature>
<reference evidence="7" key="1">
    <citation type="journal article" date="2023" name="Comput. Struct. Biotechnol. J.">
        <title>Discovery of a novel marine Bacteroidetes with a rich repertoire of carbohydrate-active enzymes.</title>
        <authorList>
            <person name="Chen B."/>
            <person name="Liu G."/>
            <person name="Chen Q."/>
            <person name="Wang H."/>
            <person name="Liu L."/>
            <person name="Tang K."/>
        </authorList>
    </citation>
    <scope>NUCLEOTIDE SEQUENCE</scope>
    <source>
        <strain evidence="7">TK19036</strain>
    </source>
</reference>